<evidence type="ECO:0000256" key="2">
    <source>
        <dbReference type="ARBA" id="ARBA00022448"/>
    </source>
</evidence>
<organism evidence="7 8">
    <name type="scientific">Clathrus columnatus</name>
    <dbReference type="NCBI Taxonomy" id="1419009"/>
    <lineage>
        <taxon>Eukaryota</taxon>
        <taxon>Fungi</taxon>
        <taxon>Dikarya</taxon>
        <taxon>Basidiomycota</taxon>
        <taxon>Agaricomycotina</taxon>
        <taxon>Agaricomycetes</taxon>
        <taxon>Phallomycetidae</taxon>
        <taxon>Phallales</taxon>
        <taxon>Clathraceae</taxon>
        <taxon>Clathrus</taxon>
    </lineage>
</organism>
<reference evidence="7" key="1">
    <citation type="submission" date="2021-10" db="EMBL/GenBank/DDBJ databases">
        <title>De novo Genome Assembly of Clathrus columnatus (Basidiomycota, Fungi) Using Illumina and Nanopore Sequence Data.</title>
        <authorList>
            <person name="Ogiso-Tanaka E."/>
            <person name="Itagaki H."/>
            <person name="Hosoya T."/>
            <person name="Hosaka K."/>
        </authorList>
    </citation>
    <scope>NUCLEOTIDE SEQUENCE</scope>
    <source>
        <strain evidence="7">MO-923</strain>
    </source>
</reference>
<dbReference type="InterPro" id="IPR036259">
    <property type="entry name" value="MFS_trans_sf"/>
</dbReference>
<dbReference type="Proteomes" id="UP001050691">
    <property type="component" value="Unassembled WGS sequence"/>
</dbReference>
<dbReference type="Pfam" id="PF00083">
    <property type="entry name" value="Sugar_tr"/>
    <property type="match status" value="1"/>
</dbReference>
<feature type="transmembrane region" description="Helical" evidence="6">
    <location>
        <begin position="106"/>
        <end position="132"/>
    </location>
</feature>
<evidence type="ECO:0008006" key="9">
    <source>
        <dbReference type="Google" id="ProtNLM"/>
    </source>
</evidence>
<dbReference type="InterPro" id="IPR005828">
    <property type="entry name" value="MFS_sugar_transport-like"/>
</dbReference>
<dbReference type="PANTHER" id="PTHR23511:SF5">
    <property type="entry name" value="MAJOR FACILITATOR-TYPE TRANSPORTER HXNZ-RELATED"/>
    <property type="match status" value="1"/>
</dbReference>
<protein>
    <recommendedName>
        <fullName evidence="9">Transmembrane protein</fullName>
    </recommendedName>
</protein>
<feature type="transmembrane region" description="Helical" evidence="6">
    <location>
        <begin position="201"/>
        <end position="220"/>
    </location>
</feature>
<gene>
    <name evidence="7" type="ORF">Clacol_002937</name>
</gene>
<evidence type="ECO:0000313" key="8">
    <source>
        <dbReference type="Proteomes" id="UP001050691"/>
    </source>
</evidence>
<keyword evidence="8" id="KW-1185">Reference proteome</keyword>
<evidence type="ECO:0000256" key="5">
    <source>
        <dbReference type="ARBA" id="ARBA00023136"/>
    </source>
</evidence>
<keyword evidence="4 6" id="KW-1133">Transmembrane helix</keyword>
<accession>A0AAV5A5G7</accession>
<dbReference type="SUPFAM" id="SSF103473">
    <property type="entry name" value="MFS general substrate transporter"/>
    <property type="match status" value="1"/>
</dbReference>
<evidence type="ECO:0000256" key="6">
    <source>
        <dbReference type="SAM" id="Phobius"/>
    </source>
</evidence>
<evidence type="ECO:0000313" key="7">
    <source>
        <dbReference type="EMBL" id="GJJ08718.1"/>
    </source>
</evidence>
<evidence type="ECO:0000256" key="1">
    <source>
        <dbReference type="ARBA" id="ARBA00004141"/>
    </source>
</evidence>
<keyword evidence="2" id="KW-0813">Transport</keyword>
<dbReference type="GO" id="GO:0016020">
    <property type="term" value="C:membrane"/>
    <property type="evidence" value="ECO:0007669"/>
    <property type="project" value="UniProtKB-SubCell"/>
</dbReference>
<dbReference type="Gene3D" id="1.20.1250.20">
    <property type="entry name" value="MFS general substrate transporter like domains"/>
    <property type="match status" value="1"/>
</dbReference>
<keyword evidence="3 6" id="KW-0812">Transmembrane</keyword>
<name>A0AAV5A5G7_9AGAM</name>
<dbReference type="GO" id="GO:0022857">
    <property type="term" value="F:transmembrane transporter activity"/>
    <property type="evidence" value="ECO:0007669"/>
    <property type="project" value="InterPro"/>
</dbReference>
<dbReference type="AlphaFoldDB" id="A0AAV5A5G7"/>
<proteinExistence type="predicted"/>
<keyword evidence="5 6" id="KW-0472">Membrane</keyword>
<dbReference type="EMBL" id="BPWL01000003">
    <property type="protein sequence ID" value="GJJ08718.1"/>
    <property type="molecule type" value="Genomic_DNA"/>
</dbReference>
<dbReference type="PANTHER" id="PTHR23511">
    <property type="entry name" value="SYNAPTIC VESICLE GLYCOPROTEIN 2"/>
    <property type="match status" value="1"/>
</dbReference>
<evidence type="ECO:0000256" key="3">
    <source>
        <dbReference type="ARBA" id="ARBA00022692"/>
    </source>
</evidence>
<feature type="transmembrane region" description="Helical" evidence="6">
    <location>
        <begin position="69"/>
        <end position="100"/>
    </location>
</feature>
<evidence type="ECO:0000256" key="4">
    <source>
        <dbReference type="ARBA" id="ARBA00022989"/>
    </source>
</evidence>
<comment type="caution">
    <text evidence="7">The sequence shown here is derived from an EMBL/GenBank/DDBJ whole genome shotgun (WGS) entry which is preliminary data.</text>
</comment>
<sequence length="257" mass="28476">MDTEKNTDNLSKTSNHASFEQVNNEGVERTYQLKSELGLAGVVIRPLFSLYLVSVGWQTVTLEMNPPHIAFATLATYTGLIVGATTWITLFLAGVFGIAAGGAKDFITLCSLLACLGFGVGGKWYNILYAMLNHVKHRTGALYLEHIPQSHQWTLTLLSIWWAFGQLVASLIGWAFIANFSCPNTTIPGECKPENNQGWRYTMYTLGALTLAMFICRYFIFDLRESSKFLIAKGRDEEAIEVSQLPSLLHLAARKAA</sequence>
<comment type="subcellular location">
    <subcellularLocation>
        <location evidence="1">Membrane</location>
        <topology evidence="1">Multi-pass membrane protein</topology>
    </subcellularLocation>
</comment>
<feature type="transmembrane region" description="Helical" evidence="6">
    <location>
        <begin position="153"/>
        <end position="181"/>
    </location>
</feature>